<feature type="non-terminal residue" evidence="1">
    <location>
        <position position="49"/>
    </location>
</feature>
<accession>A0AAD8ADV9</accession>
<dbReference type="Proteomes" id="UP001233999">
    <property type="component" value="Unassembled WGS sequence"/>
</dbReference>
<gene>
    <name evidence="1" type="ORF">L9F63_011815</name>
</gene>
<reference evidence="1" key="2">
    <citation type="submission" date="2023-05" db="EMBL/GenBank/DDBJ databases">
        <authorList>
            <person name="Fouks B."/>
        </authorList>
    </citation>
    <scope>NUCLEOTIDE SEQUENCE</scope>
    <source>
        <strain evidence="1">Stay&amp;Tobe</strain>
        <tissue evidence="1">Testes</tissue>
    </source>
</reference>
<dbReference type="AlphaFoldDB" id="A0AAD8ADV9"/>
<protein>
    <submittedName>
        <fullName evidence="1">Uncharacterized protein</fullName>
    </submittedName>
</protein>
<dbReference type="EMBL" id="JASPKZ010001618">
    <property type="protein sequence ID" value="KAJ9597294.1"/>
    <property type="molecule type" value="Genomic_DNA"/>
</dbReference>
<sequence length="49" mass="6044">IAARTVGDQFHPRKITLYILKETNFCLYKYQDKKMFYCSRYGQPCRREY</sequence>
<proteinExistence type="predicted"/>
<name>A0AAD8ADV9_DIPPU</name>
<reference evidence="1" key="1">
    <citation type="journal article" date="2023" name="IScience">
        <title>Live-bearing cockroach genome reveals convergent evolutionary mechanisms linked to viviparity in insects and beyond.</title>
        <authorList>
            <person name="Fouks B."/>
            <person name="Harrison M.C."/>
            <person name="Mikhailova A.A."/>
            <person name="Marchal E."/>
            <person name="English S."/>
            <person name="Carruthers M."/>
            <person name="Jennings E.C."/>
            <person name="Chiamaka E.L."/>
            <person name="Frigard R.A."/>
            <person name="Pippel M."/>
            <person name="Attardo G.M."/>
            <person name="Benoit J.B."/>
            <person name="Bornberg-Bauer E."/>
            <person name="Tobe S.S."/>
        </authorList>
    </citation>
    <scope>NUCLEOTIDE SEQUENCE</scope>
    <source>
        <strain evidence="1">Stay&amp;Tobe</strain>
    </source>
</reference>
<feature type="non-terminal residue" evidence="1">
    <location>
        <position position="1"/>
    </location>
</feature>
<comment type="caution">
    <text evidence="1">The sequence shown here is derived from an EMBL/GenBank/DDBJ whole genome shotgun (WGS) entry which is preliminary data.</text>
</comment>
<organism evidence="1 2">
    <name type="scientific">Diploptera punctata</name>
    <name type="common">Pacific beetle cockroach</name>
    <dbReference type="NCBI Taxonomy" id="6984"/>
    <lineage>
        <taxon>Eukaryota</taxon>
        <taxon>Metazoa</taxon>
        <taxon>Ecdysozoa</taxon>
        <taxon>Arthropoda</taxon>
        <taxon>Hexapoda</taxon>
        <taxon>Insecta</taxon>
        <taxon>Pterygota</taxon>
        <taxon>Neoptera</taxon>
        <taxon>Polyneoptera</taxon>
        <taxon>Dictyoptera</taxon>
        <taxon>Blattodea</taxon>
        <taxon>Blaberoidea</taxon>
        <taxon>Blaberidae</taxon>
        <taxon>Diplopterinae</taxon>
        <taxon>Diploptera</taxon>
    </lineage>
</organism>
<evidence type="ECO:0000313" key="2">
    <source>
        <dbReference type="Proteomes" id="UP001233999"/>
    </source>
</evidence>
<evidence type="ECO:0000313" key="1">
    <source>
        <dbReference type="EMBL" id="KAJ9597294.1"/>
    </source>
</evidence>
<keyword evidence="2" id="KW-1185">Reference proteome</keyword>